<keyword evidence="3 5" id="KW-1133">Transmembrane helix</keyword>
<dbReference type="EMBL" id="CP002590">
    <property type="protein sequence ID" value="AEA13631.1"/>
    <property type="molecule type" value="Genomic_DNA"/>
</dbReference>
<dbReference type="KEGG" id="tuz:TUZN_2177"/>
<name>F2L5T5_THEU7</name>
<dbReference type="GeneID" id="10361684"/>
<keyword evidence="4 5" id="KW-0472">Membrane</keyword>
<feature type="transmembrane region" description="Helical" evidence="5">
    <location>
        <begin position="55"/>
        <end position="80"/>
    </location>
</feature>
<keyword evidence="2 5" id="KW-0812">Transmembrane</keyword>
<keyword evidence="7" id="KW-1185">Reference proteome</keyword>
<dbReference type="STRING" id="999630.TUZN_2177"/>
<evidence type="ECO:0000313" key="6">
    <source>
        <dbReference type="EMBL" id="AEA13631.1"/>
    </source>
</evidence>
<feature type="transmembrane region" description="Helical" evidence="5">
    <location>
        <begin position="28"/>
        <end position="48"/>
    </location>
</feature>
<dbReference type="Proteomes" id="UP000008138">
    <property type="component" value="Chromosome"/>
</dbReference>
<dbReference type="Pfam" id="PF00420">
    <property type="entry name" value="Oxidored_q2"/>
    <property type="match status" value="1"/>
</dbReference>
<comment type="subcellular location">
    <subcellularLocation>
        <location evidence="1">Membrane</location>
        <topology evidence="1">Multi-pass membrane protein</topology>
    </subcellularLocation>
</comment>
<evidence type="ECO:0000256" key="2">
    <source>
        <dbReference type="ARBA" id="ARBA00022692"/>
    </source>
</evidence>
<dbReference type="eggNOG" id="arCOG05519">
    <property type="taxonomic scope" value="Archaea"/>
</dbReference>
<proteinExistence type="predicted"/>
<dbReference type="RefSeq" id="WP_013680966.1">
    <property type="nucleotide sequence ID" value="NC_015315.1"/>
</dbReference>
<gene>
    <name evidence="6" type="ordered locus">TUZN_2177</name>
</gene>
<evidence type="ECO:0000256" key="5">
    <source>
        <dbReference type="SAM" id="Phobius"/>
    </source>
</evidence>
<dbReference type="Gene3D" id="1.10.287.3510">
    <property type="match status" value="1"/>
</dbReference>
<organism evidence="6 7">
    <name type="scientific">Thermoproteus uzoniensis (strain 768-20)</name>
    <dbReference type="NCBI Taxonomy" id="999630"/>
    <lineage>
        <taxon>Archaea</taxon>
        <taxon>Thermoproteota</taxon>
        <taxon>Thermoprotei</taxon>
        <taxon>Thermoproteales</taxon>
        <taxon>Thermoproteaceae</taxon>
        <taxon>Thermoproteus</taxon>
    </lineage>
</organism>
<protein>
    <submittedName>
        <fullName evidence="6">NADH-quinone oxidoreductase, subunit K</fullName>
    </submittedName>
</protein>
<reference key="2">
    <citation type="submission" date="2011-03" db="EMBL/GenBank/DDBJ databases">
        <title>Complete genome sequence of the thermoacidophilic crenarchaeon Thermoproteus uzoniensis 768-20.</title>
        <authorList>
            <person name="Mardanov A.V."/>
            <person name="Gumerov V.M."/>
            <person name="Beletsky A.V."/>
            <person name="Prokofeva M.I."/>
            <person name="Bonch-Osmolovskaya E.A."/>
            <person name="Ravin N.V."/>
            <person name="Skryabin K.G."/>
        </authorList>
    </citation>
    <scope>NUCLEOTIDE SEQUENCE</scope>
    <source>
        <strain>768-20</strain>
    </source>
</reference>
<dbReference type="HOGENOM" id="CLU_2340345_0_0_2"/>
<evidence type="ECO:0000256" key="3">
    <source>
        <dbReference type="ARBA" id="ARBA00022989"/>
    </source>
</evidence>
<accession>F2L5T5</accession>
<sequence>MIAAIAVGLVLIAVGLYGLAASRNMVRLLIAIEVVVVGALAALAPVLSAAPSVGLWALVLLISMAAGEVAIIGAVIYRAYATAKTTDLEEFRSGRDRP</sequence>
<dbReference type="GO" id="GO:0016020">
    <property type="term" value="C:membrane"/>
    <property type="evidence" value="ECO:0007669"/>
    <property type="project" value="UniProtKB-SubCell"/>
</dbReference>
<reference evidence="6 7" key="1">
    <citation type="journal article" date="2011" name="J. Bacteriol.">
        <title>Complete genome sequence of the thermoacidophilic crenarchaeon Thermoproteus uzoniensis 768-20.</title>
        <authorList>
            <person name="Mardanov A.V."/>
            <person name="Gumerov V.M."/>
            <person name="Beletsky A.V."/>
            <person name="Prokofeva M.I."/>
            <person name="Bonch-Osmolovskaya E.A."/>
            <person name="Ravin N.V."/>
            <person name="Skryabin K.G."/>
        </authorList>
    </citation>
    <scope>NUCLEOTIDE SEQUENCE [LARGE SCALE GENOMIC DNA]</scope>
    <source>
        <strain evidence="6 7">768-20</strain>
    </source>
</reference>
<evidence type="ECO:0000313" key="7">
    <source>
        <dbReference type="Proteomes" id="UP000008138"/>
    </source>
</evidence>
<dbReference type="AlphaFoldDB" id="F2L5T5"/>
<evidence type="ECO:0000256" key="1">
    <source>
        <dbReference type="ARBA" id="ARBA00004141"/>
    </source>
</evidence>
<evidence type="ECO:0000256" key="4">
    <source>
        <dbReference type="ARBA" id="ARBA00023136"/>
    </source>
</evidence>
<dbReference type="InterPro" id="IPR039428">
    <property type="entry name" value="NUOK/Mnh_C1-like"/>
</dbReference>